<reference evidence="12" key="1">
    <citation type="submission" date="2018-06" db="EMBL/GenBank/DDBJ databases">
        <authorList>
            <person name="Zhirakovskaya E."/>
        </authorList>
    </citation>
    <scope>NUCLEOTIDE SEQUENCE</scope>
</reference>
<keyword evidence="6" id="KW-0819">tRNA processing</keyword>
<dbReference type="GO" id="GO:0000049">
    <property type="term" value="F:tRNA binding"/>
    <property type="evidence" value="ECO:0007669"/>
    <property type="project" value="TreeGrafter"/>
</dbReference>
<dbReference type="EC" id="2.7.7.87" evidence="3"/>
<dbReference type="HAMAP" id="MF_01852">
    <property type="entry name" value="TsaC"/>
    <property type="match status" value="1"/>
</dbReference>
<evidence type="ECO:0000256" key="10">
    <source>
        <dbReference type="ARBA" id="ARBA00048366"/>
    </source>
</evidence>
<evidence type="ECO:0000256" key="1">
    <source>
        <dbReference type="ARBA" id="ARBA00004496"/>
    </source>
</evidence>
<dbReference type="InterPro" id="IPR023535">
    <property type="entry name" value="TC-AMP_synthase"/>
</dbReference>
<proteinExistence type="inferred from homology"/>
<dbReference type="InterPro" id="IPR006070">
    <property type="entry name" value="Sua5-like_dom"/>
</dbReference>
<organism evidence="12">
    <name type="scientific">hydrothermal vent metagenome</name>
    <dbReference type="NCBI Taxonomy" id="652676"/>
    <lineage>
        <taxon>unclassified sequences</taxon>
        <taxon>metagenomes</taxon>
        <taxon>ecological metagenomes</taxon>
    </lineage>
</organism>
<keyword evidence="9" id="KW-0067">ATP-binding</keyword>
<evidence type="ECO:0000256" key="2">
    <source>
        <dbReference type="ARBA" id="ARBA00007663"/>
    </source>
</evidence>
<name>A0A3B0Z302_9ZZZZ</name>
<dbReference type="Pfam" id="PF01300">
    <property type="entry name" value="Sua5_yciO_yrdC"/>
    <property type="match status" value="1"/>
</dbReference>
<dbReference type="AlphaFoldDB" id="A0A3B0Z302"/>
<evidence type="ECO:0000256" key="9">
    <source>
        <dbReference type="ARBA" id="ARBA00022840"/>
    </source>
</evidence>
<dbReference type="GO" id="GO:0002949">
    <property type="term" value="P:tRNA threonylcarbamoyladenosine modification"/>
    <property type="evidence" value="ECO:0007669"/>
    <property type="project" value="InterPro"/>
</dbReference>
<dbReference type="GO" id="GO:0005737">
    <property type="term" value="C:cytoplasm"/>
    <property type="evidence" value="ECO:0007669"/>
    <property type="project" value="UniProtKB-SubCell"/>
</dbReference>
<sequence>MSQFPSHWHVSQAVRCFRAGGILAYPTEAVFGLGCDPANPDSVLQLLALKQRNIHKGLILVAASIQQLQRWIAPLPRKQERQLSNSWPGPHTWVLPAADHCPDWLTGGRDTLAVRVSAHPVVQQLCQSTGQAIVSTSANRSSGSPARSMIQIRLRFPTGIDYYLPGALGRLKQPTRIRDLQTGHVIR</sequence>
<evidence type="ECO:0000256" key="5">
    <source>
        <dbReference type="ARBA" id="ARBA00022679"/>
    </source>
</evidence>
<keyword evidence="7 12" id="KW-0548">Nucleotidyltransferase</keyword>
<keyword evidence="8" id="KW-0547">Nucleotide-binding</keyword>
<evidence type="ECO:0000256" key="3">
    <source>
        <dbReference type="ARBA" id="ARBA00012584"/>
    </source>
</evidence>
<dbReference type="SUPFAM" id="SSF55821">
    <property type="entry name" value="YrdC/RibB"/>
    <property type="match status" value="1"/>
</dbReference>
<dbReference type="PROSITE" id="PS51163">
    <property type="entry name" value="YRDC"/>
    <property type="match status" value="1"/>
</dbReference>
<dbReference type="InterPro" id="IPR017945">
    <property type="entry name" value="DHBP_synth_RibB-like_a/b_dom"/>
</dbReference>
<protein>
    <recommendedName>
        <fullName evidence="3">L-threonylcarbamoyladenylate synthase</fullName>
        <ecNumber evidence="3">2.7.7.87</ecNumber>
    </recommendedName>
</protein>
<evidence type="ECO:0000313" key="12">
    <source>
        <dbReference type="EMBL" id="VAW75674.1"/>
    </source>
</evidence>
<comment type="subcellular location">
    <subcellularLocation>
        <location evidence="1">Cytoplasm</location>
    </subcellularLocation>
</comment>
<feature type="domain" description="YrdC-like" evidence="11">
    <location>
        <begin position="7"/>
        <end position="187"/>
    </location>
</feature>
<evidence type="ECO:0000259" key="11">
    <source>
        <dbReference type="PROSITE" id="PS51163"/>
    </source>
</evidence>
<evidence type="ECO:0000256" key="7">
    <source>
        <dbReference type="ARBA" id="ARBA00022695"/>
    </source>
</evidence>
<dbReference type="InterPro" id="IPR050156">
    <property type="entry name" value="TC-AMP_synthase_SUA5"/>
</dbReference>
<dbReference type="GO" id="GO:0061710">
    <property type="term" value="F:L-threonylcarbamoyladenylate synthase"/>
    <property type="evidence" value="ECO:0007669"/>
    <property type="project" value="UniProtKB-EC"/>
</dbReference>
<accession>A0A3B0Z302</accession>
<dbReference type="PANTHER" id="PTHR17490:SF18">
    <property type="entry name" value="THREONYLCARBAMOYL-AMP SYNTHASE"/>
    <property type="match status" value="1"/>
</dbReference>
<dbReference type="GO" id="GO:0006450">
    <property type="term" value="P:regulation of translational fidelity"/>
    <property type="evidence" value="ECO:0007669"/>
    <property type="project" value="TreeGrafter"/>
</dbReference>
<evidence type="ECO:0000256" key="8">
    <source>
        <dbReference type="ARBA" id="ARBA00022741"/>
    </source>
</evidence>
<dbReference type="EMBL" id="UOFN01000050">
    <property type="protein sequence ID" value="VAW75674.1"/>
    <property type="molecule type" value="Genomic_DNA"/>
</dbReference>
<dbReference type="FunFam" id="3.90.870.10:FF:000004">
    <property type="entry name" value="Threonylcarbamoyl-AMP synthase"/>
    <property type="match status" value="1"/>
</dbReference>
<dbReference type="PANTHER" id="PTHR17490">
    <property type="entry name" value="SUA5"/>
    <property type="match status" value="1"/>
</dbReference>
<evidence type="ECO:0000256" key="4">
    <source>
        <dbReference type="ARBA" id="ARBA00022490"/>
    </source>
</evidence>
<comment type="catalytic activity">
    <reaction evidence="10">
        <text>L-threonine + hydrogencarbonate + ATP = L-threonylcarbamoyladenylate + diphosphate + H2O</text>
        <dbReference type="Rhea" id="RHEA:36407"/>
        <dbReference type="ChEBI" id="CHEBI:15377"/>
        <dbReference type="ChEBI" id="CHEBI:17544"/>
        <dbReference type="ChEBI" id="CHEBI:30616"/>
        <dbReference type="ChEBI" id="CHEBI:33019"/>
        <dbReference type="ChEBI" id="CHEBI:57926"/>
        <dbReference type="ChEBI" id="CHEBI:73682"/>
        <dbReference type="EC" id="2.7.7.87"/>
    </reaction>
</comment>
<keyword evidence="4" id="KW-0963">Cytoplasm</keyword>
<dbReference type="Gene3D" id="3.90.870.10">
    <property type="entry name" value="DHBP synthase"/>
    <property type="match status" value="1"/>
</dbReference>
<evidence type="ECO:0000256" key="6">
    <source>
        <dbReference type="ARBA" id="ARBA00022694"/>
    </source>
</evidence>
<dbReference type="GO" id="GO:0005524">
    <property type="term" value="F:ATP binding"/>
    <property type="evidence" value="ECO:0007669"/>
    <property type="project" value="UniProtKB-KW"/>
</dbReference>
<dbReference type="GO" id="GO:0003725">
    <property type="term" value="F:double-stranded RNA binding"/>
    <property type="evidence" value="ECO:0007669"/>
    <property type="project" value="InterPro"/>
</dbReference>
<comment type="similarity">
    <text evidence="2">Belongs to the SUA5 family.</text>
</comment>
<gene>
    <name evidence="12" type="ORF">MNBD_GAMMA15-923</name>
</gene>
<keyword evidence="5 12" id="KW-0808">Transferase</keyword>